<accession>A0ACC2PBV3</accession>
<name>A0ACC2PBV3_9HYME</name>
<dbReference type="EMBL" id="CM056742">
    <property type="protein sequence ID" value="KAJ8680774.1"/>
    <property type="molecule type" value="Genomic_DNA"/>
</dbReference>
<evidence type="ECO:0000313" key="2">
    <source>
        <dbReference type="Proteomes" id="UP001239111"/>
    </source>
</evidence>
<protein>
    <submittedName>
        <fullName evidence="1">Uncharacterized protein</fullName>
    </submittedName>
</protein>
<dbReference type="Proteomes" id="UP001239111">
    <property type="component" value="Chromosome 2"/>
</dbReference>
<reference evidence="1" key="1">
    <citation type="submission" date="2023-04" db="EMBL/GenBank/DDBJ databases">
        <title>A chromosome-level genome assembly of the parasitoid wasp Eretmocerus hayati.</title>
        <authorList>
            <person name="Zhong Y."/>
            <person name="Liu S."/>
            <person name="Liu Y."/>
        </authorList>
    </citation>
    <scope>NUCLEOTIDE SEQUENCE</scope>
    <source>
        <strain evidence="1">ZJU_SS_LIU_2023</strain>
    </source>
</reference>
<proteinExistence type="predicted"/>
<comment type="caution">
    <text evidence="1">The sequence shown here is derived from an EMBL/GenBank/DDBJ whole genome shotgun (WGS) entry which is preliminary data.</text>
</comment>
<organism evidence="1 2">
    <name type="scientific">Eretmocerus hayati</name>
    <dbReference type="NCBI Taxonomy" id="131215"/>
    <lineage>
        <taxon>Eukaryota</taxon>
        <taxon>Metazoa</taxon>
        <taxon>Ecdysozoa</taxon>
        <taxon>Arthropoda</taxon>
        <taxon>Hexapoda</taxon>
        <taxon>Insecta</taxon>
        <taxon>Pterygota</taxon>
        <taxon>Neoptera</taxon>
        <taxon>Endopterygota</taxon>
        <taxon>Hymenoptera</taxon>
        <taxon>Apocrita</taxon>
        <taxon>Proctotrupomorpha</taxon>
        <taxon>Chalcidoidea</taxon>
        <taxon>Aphelinidae</taxon>
        <taxon>Aphelininae</taxon>
        <taxon>Eretmocerus</taxon>
    </lineage>
</organism>
<sequence length="874" mass="99983">MRTVPNLESGDIDGSFPHRTDSDIDNRRENDMDVGNGVKDDENAQYSSSNIEHMNRNGSECDSHVPNHNLEHEDNVEGLDEVSDRDAADEYHRLNRSDSDHDDSDHGDSNHSDSDVSDIGDGNEIFGNERDSFDRVMFVASGLTVGDVIVMIKAFSLEAQLTDDSQAKLGNLLKTCAGPDFEDISLSKYTMAKYVPCRNDQISYHYFCSQCSEQIVLSVSAEEKIKKSNSICPDESCAFANKISIDSQNYFTSINIEYQLMKFFGVEQVLKDFVCNIKSRKDPLQSDCYPIKDVQDGQIHRKIVLKYVNKNFIIATFDLSTDGAPLNRSGKRSMWPQQLFLNDLSPKLRWKYMILSGILVTDAEPSPELLNLFVKVCVLDQLKELNGKTITLEMNGETFTIKFRILNANLDSPCRGILQNRMLHSAYHGCSWCYIYGTWFAELSGVRFPSSQEMTPRTHESHLNDVKKILEILEKNPKFKKLKKKKDVNGVKGSCCFMESEDSEDWDMVWSFSYEYMHGPLLGIMLYIFKQLEDTGCPHHLTPSQFAEVERRFTMIKPCQEIHRLPRKKILTGKAKMKASEAKSWALHYFLPCFDGILEPKVMDHFGLFSKTLYTYLTCENTEQELLECERDSLEFVTGYEEIYGPPTFNVHTWLHAAESVRQSGPLPLNSAFPPESHIYYLKKFVNGPKDPNKQIAKKHLQLQYFKTGCTQHPRLAQSVKNFIDDIFTIGRSVTAVTCKHSEVTYFNFSRVERVPRIGDCNVYSKCIHKGVMYHSDKYLRAQKTDDTVVQLISGEYVRISDILEAPDKCLLRVSLIETCRNFPFRHVSHIRKIVCPKGRTLMVSMEDVLRKILFIDVGIAQYLSTLPNTIELQ</sequence>
<evidence type="ECO:0000313" key="1">
    <source>
        <dbReference type="EMBL" id="KAJ8680774.1"/>
    </source>
</evidence>
<keyword evidence="2" id="KW-1185">Reference proteome</keyword>
<gene>
    <name evidence="1" type="ORF">QAD02_016561</name>
</gene>